<evidence type="ECO:0000256" key="2">
    <source>
        <dbReference type="SAM" id="Phobius"/>
    </source>
</evidence>
<dbReference type="Proteomes" id="UP000542210">
    <property type="component" value="Unassembled WGS sequence"/>
</dbReference>
<feature type="compositionally biased region" description="Pro residues" evidence="1">
    <location>
        <begin position="1"/>
        <end position="35"/>
    </location>
</feature>
<evidence type="ECO:0000313" key="4">
    <source>
        <dbReference type="Proteomes" id="UP000542210"/>
    </source>
</evidence>
<sequence length="172" mass="18167">MQPQQPPAPGPWPPAPPQQQWGPPPPYQPPMPPPAPKRKSRAPLVLAVIGALVAVGIVAAVLDGGEEPAAAPRASAKAAPDYEVVKTRKDGVDLLVQDATVATARAAITDWIEKNAGDRDYLTVMVVRSAAARTYVCQGEYVADERTSQLKTGGRVTADSYPTTAMNCPDPH</sequence>
<dbReference type="AlphaFoldDB" id="A0A7W7D4D3"/>
<keyword evidence="3" id="KW-0670">Pyruvate</keyword>
<accession>A0A7W7D4D3</accession>
<keyword evidence="2" id="KW-0812">Transmembrane</keyword>
<feature type="region of interest" description="Disordered" evidence="1">
    <location>
        <begin position="1"/>
        <end position="39"/>
    </location>
</feature>
<proteinExistence type="predicted"/>
<keyword evidence="2" id="KW-0472">Membrane</keyword>
<keyword evidence="2" id="KW-1133">Transmembrane helix</keyword>
<organism evidence="3 4">
    <name type="scientific">Sphaerisporangium siamense</name>
    <dbReference type="NCBI Taxonomy" id="795645"/>
    <lineage>
        <taxon>Bacteria</taxon>
        <taxon>Bacillati</taxon>
        <taxon>Actinomycetota</taxon>
        <taxon>Actinomycetes</taxon>
        <taxon>Streptosporangiales</taxon>
        <taxon>Streptosporangiaceae</taxon>
        <taxon>Sphaerisporangium</taxon>
    </lineage>
</organism>
<evidence type="ECO:0000256" key="1">
    <source>
        <dbReference type="SAM" id="MobiDB-lite"/>
    </source>
</evidence>
<reference evidence="3 4" key="1">
    <citation type="submission" date="2020-08" db="EMBL/GenBank/DDBJ databases">
        <title>Sequencing the genomes of 1000 actinobacteria strains.</title>
        <authorList>
            <person name="Klenk H.-P."/>
        </authorList>
    </citation>
    <scope>NUCLEOTIDE SEQUENCE [LARGE SCALE GENOMIC DNA]</scope>
    <source>
        <strain evidence="3 4">DSM 45784</strain>
    </source>
</reference>
<comment type="caution">
    <text evidence="3">The sequence shown here is derived from an EMBL/GenBank/DDBJ whole genome shotgun (WGS) entry which is preliminary data.</text>
</comment>
<dbReference type="EMBL" id="JACHND010000001">
    <property type="protein sequence ID" value="MBB4700094.1"/>
    <property type="molecule type" value="Genomic_DNA"/>
</dbReference>
<gene>
    <name evidence="3" type="ORF">BJ982_001638</name>
</gene>
<protein>
    <submittedName>
        <fullName evidence="3">Phenylpyruvate tautomerase PptA (4-oxalocrotonate tautomerase family)</fullName>
    </submittedName>
</protein>
<dbReference type="RefSeq" id="WP_184877999.1">
    <property type="nucleotide sequence ID" value="NZ_BOOV01000009.1"/>
</dbReference>
<name>A0A7W7D4D3_9ACTN</name>
<evidence type="ECO:0000313" key="3">
    <source>
        <dbReference type="EMBL" id="MBB4700094.1"/>
    </source>
</evidence>
<keyword evidence="4" id="KW-1185">Reference proteome</keyword>
<feature type="transmembrane region" description="Helical" evidence="2">
    <location>
        <begin position="44"/>
        <end position="62"/>
    </location>
</feature>